<accession>A0A4P6YX82</accession>
<dbReference type="CDD" id="cd00093">
    <property type="entry name" value="HTH_XRE"/>
    <property type="match status" value="1"/>
</dbReference>
<protein>
    <submittedName>
        <fullName evidence="2">XRE family transcriptional regulator</fullName>
    </submittedName>
</protein>
<dbReference type="KEGG" id="wei:EQG49_13250"/>
<evidence type="ECO:0000313" key="3">
    <source>
        <dbReference type="Proteomes" id="UP000292886"/>
    </source>
</evidence>
<dbReference type="AlphaFoldDB" id="A0A4P6YX82"/>
<evidence type="ECO:0000313" key="2">
    <source>
        <dbReference type="EMBL" id="QBO37363.1"/>
    </source>
</evidence>
<reference evidence="3" key="1">
    <citation type="submission" date="2019-03" db="EMBL/GenBank/DDBJ databases">
        <title>Weissella sp. 26KH-42 Genome sequencing.</title>
        <authorList>
            <person name="Heo J."/>
            <person name="Kim S.-J."/>
            <person name="Kim J.-S."/>
            <person name="Hong S.-B."/>
            <person name="Kwon S.-W."/>
        </authorList>
    </citation>
    <scope>NUCLEOTIDE SEQUENCE [LARGE SCALE GENOMIC DNA]</scope>
    <source>
        <strain evidence="3">26KH-42</strain>
    </source>
</reference>
<dbReference type="InterPro" id="IPR010982">
    <property type="entry name" value="Lambda_DNA-bd_dom_sf"/>
</dbReference>
<dbReference type="Gene3D" id="1.10.260.40">
    <property type="entry name" value="lambda repressor-like DNA-binding domains"/>
    <property type="match status" value="1"/>
</dbReference>
<feature type="domain" description="HTH cro/C1-type" evidence="1">
    <location>
        <begin position="10"/>
        <end position="65"/>
    </location>
</feature>
<dbReference type="InterPro" id="IPR001387">
    <property type="entry name" value="Cro/C1-type_HTH"/>
</dbReference>
<dbReference type="Proteomes" id="UP000292886">
    <property type="component" value="Chromosome"/>
</dbReference>
<dbReference type="OrthoDB" id="9814751at2"/>
<sequence>MTTTGIGYRIRVLRILENENQLQMARRISVVQSTVSMLEHNAYPADPNPLYKKIASVYGVRQSWLVYGQGRMRDKVEND</sequence>
<gene>
    <name evidence="2" type="ORF">EQG49_13250</name>
</gene>
<dbReference type="GO" id="GO:0003677">
    <property type="term" value="F:DNA binding"/>
    <property type="evidence" value="ECO:0007669"/>
    <property type="project" value="InterPro"/>
</dbReference>
<organism evidence="2 3">
    <name type="scientific">Periweissella cryptocerci</name>
    <dbReference type="NCBI Taxonomy" id="2506420"/>
    <lineage>
        <taxon>Bacteria</taxon>
        <taxon>Bacillati</taxon>
        <taxon>Bacillota</taxon>
        <taxon>Bacilli</taxon>
        <taxon>Lactobacillales</taxon>
        <taxon>Lactobacillaceae</taxon>
        <taxon>Periweissella</taxon>
    </lineage>
</organism>
<proteinExistence type="predicted"/>
<dbReference type="PROSITE" id="PS50943">
    <property type="entry name" value="HTH_CROC1"/>
    <property type="match status" value="1"/>
</dbReference>
<keyword evidence="3" id="KW-1185">Reference proteome</keyword>
<dbReference type="SUPFAM" id="SSF47413">
    <property type="entry name" value="lambda repressor-like DNA-binding domains"/>
    <property type="match status" value="1"/>
</dbReference>
<evidence type="ECO:0000259" key="1">
    <source>
        <dbReference type="PROSITE" id="PS50943"/>
    </source>
</evidence>
<dbReference type="RefSeq" id="WP_133364440.1">
    <property type="nucleotide sequence ID" value="NZ_CP037940.1"/>
</dbReference>
<name>A0A4P6YX82_9LACO</name>
<dbReference type="EMBL" id="CP037940">
    <property type="protein sequence ID" value="QBO37363.1"/>
    <property type="molecule type" value="Genomic_DNA"/>
</dbReference>